<proteinExistence type="predicted"/>
<organism evidence="2 3">
    <name type="scientific">Sphingomonas morindae</name>
    <dbReference type="NCBI Taxonomy" id="1541170"/>
    <lineage>
        <taxon>Bacteria</taxon>
        <taxon>Pseudomonadati</taxon>
        <taxon>Pseudomonadota</taxon>
        <taxon>Alphaproteobacteria</taxon>
        <taxon>Sphingomonadales</taxon>
        <taxon>Sphingomonadaceae</taxon>
        <taxon>Sphingomonas</taxon>
    </lineage>
</organism>
<dbReference type="RefSeq" id="WP_252167227.1">
    <property type="nucleotide sequence ID" value="NZ_CP084930.1"/>
</dbReference>
<reference evidence="2" key="1">
    <citation type="journal article" date="2022" name="Toxins">
        <title>Genomic Analysis of Sphingopyxis sp. USTB-05 for Biodegrading Cyanobacterial Hepatotoxins.</title>
        <authorList>
            <person name="Liu C."/>
            <person name="Xu Q."/>
            <person name="Zhao Z."/>
            <person name="Zhang H."/>
            <person name="Liu X."/>
            <person name="Yin C."/>
            <person name="Liu Y."/>
            <person name="Yan H."/>
        </authorList>
    </citation>
    <scope>NUCLEOTIDE SEQUENCE</scope>
    <source>
        <strain evidence="2">NBD5</strain>
    </source>
</reference>
<feature type="chain" id="PRO_5046486439" evidence="1">
    <location>
        <begin position="28"/>
        <end position="673"/>
    </location>
</feature>
<gene>
    <name evidence="2" type="ORF">LHA26_02755</name>
</gene>
<name>A0ABY4X8Z9_9SPHN</name>
<evidence type="ECO:0000313" key="3">
    <source>
        <dbReference type="Proteomes" id="UP001056937"/>
    </source>
</evidence>
<accession>A0ABY4X8Z9</accession>
<dbReference type="EMBL" id="CP084930">
    <property type="protein sequence ID" value="USI73417.1"/>
    <property type="molecule type" value="Genomic_DNA"/>
</dbReference>
<dbReference type="Proteomes" id="UP001056937">
    <property type="component" value="Chromosome 1"/>
</dbReference>
<keyword evidence="1" id="KW-0732">Signal</keyword>
<sequence length="673" mass="73150">MRSLCFGFYGFALIAGGLLLSATPAPANSPTIEPRLFSALSAVNTAPVIVQRAVSDTTDADGHNNLDALKIIQPRDGSAPYRYLGVYHRQSRADAPYRLGMVGSNDLRRWTIINGSLDGEVANADNAMPDITRLSDGSYLLVYETDPSVVDKSRSATPYFRIRHFANYAALAAGTADRQFDFEHTLSSTHCAEGTPNFRKISYNGSLDDSTIEIGFHYCNWDAEHRLDASHGVGDSAARGTLTNFRLWRNQDWHELNAAMRARGVAQIGQMSTFQYQGNTYTIVEGQRTFGDFNTWKIYIYNEDSKFLRQLDVMTPDRAPSLANPTLGLHYDAAGRPEGLIGVYMVQCPSNAGGCPSRNEGGAFLFFQPLDQSLAAGAANFTPFSFRYNPVMNICDTGCLGVFLAGRDLLAGSATRTDIAGLSAAAGTGQRHIAYGPYTTGLPAIPLAAVFKMQIDALGGADRVARLEVYDASTGSVIASREVSRPDFHRIYTYSNLRLLFDWSGRAGHKVEFRVFTYDTASLKIASAAVYLASYTFFCPGDLLVAQGARSTGSSCISNSPNVSGTLVYGPYLFDFPGGAQSATFSLRAPGKPRYGTQQVATIDVHAWSPTGGDKILASAPISAGELDENSYRPFKLDYDTSFYKANGWHIETRVHGLGAGLIETQYSFVTPR</sequence>
<evidence type="ECO:0000256" key="1">
    <source>
        <dbReference type="SAM" id="SignalP"/>
    </source>
</evidence>
<evidence type="ECO:0000313" key="2">
    <source>
        <dbReference type="EMBL" id="USI73417.1"/>
    </source>
</evidence>
<feature type="signal peptide" evidence="1">
    <location>
        <begin position="1"/>
        <end position="27"/>
    </location>
</feature>
<keyword evidence="3" id="KW-1185">Reference proteome</keyword>
<protein>
    <submittedName>
        <fullName evidence="2">Uncharacterized protein</fullName>
    </submittedName>
</protein>